<comment type="caution">
    <text evidence="4">The sequence shown here is derived from an EMBL/GenBank/DDBJ whole genome shotgun (WGS) entry which is preliminary data.</text>
</comment>
<protein>
    <recommendedName>
        <fullName evidence="6">Transmembrane protein</fullName>
    </recommendedName>
</protein>
<dbReference type="AlphaFoldDB" id="A0AAP0CB60"/>
<evidence type="ECO:0008006" key="6">
    <source>
        <dbReference type="Google" id="ProtNLM"/>
    </source>
</evidence>
<keyword evidence="3" id="KW-0732">Signal</keyword>
<evidence type="ECO:0000313" key="5">
    <source>
        <dbReference type="Proteomes" id="UP001408789"/>
    </source>
</evidence>
<reference evidence="4 5" key="1">
    <citation type="submission" date="2024-04" db="EMBL/GenBank/DDBJ databases">
        <title>The reference genome of an endangered Asteraceae, Deinandra increscens subsp. villosa, native to the Central Coast of California.</title>
        <authorList>
            <person name="Guilliams M."/>
            <person name="Hasenstab-Lehman K."/>
            <person name="Meyer R."/>
            <person name="Mcevoy S."/>
        </authorList>
    </citation>
    <scope>NUCLEOTIDE SEQUENCE [LARGE SCALE GENOMIC DNA]</scope>
    <source>
        <tissue evidence="4">Leaf</tissue>
    </source>
</reference>
<accession>A0AAP0CB60</accession>
<dbReference type="EMBL" id="JBCNJP010000027">
    <property type="protein sequence ID" value="KAK9052023.1"/>
    <property type="molecule type" value="Genomic_DNA"/>
</dbReference>
<feature type="compositionally biased region" description="Low complexity" evidence="1">
    <location>
        <begin position="44"/>
        <end position="64"/>
    </location>
</feature>
<keyword evidence="5" id="KW-1185">Reference proteome</keyword>
<keyword evidence="2" id="KW-0812">Transmembrane</keyword>
<keyword evidence="2" id="KW-0472">Membrane</keyword>
<dbReference type="Proteomes" id="UP001408789">
    <property type="component" value="Unassembled WGS sequence"/>
</dbReference>
<evidence type="ECO:0000256" key="1">
    <source>
        <dbReference type="SAM" id="MobiDB-lite"/>
    </source>
</evidence>
<evidence type="ECO:0000256" key="2">
    <source>
        <dbReference type="SAM" id="Phobius"/>
    </source>
</evidence>
<sequence length="117" mass="12742">MGHFRFRIMLFCFFFAGILIFRSTASRPIHNHMSVKREVESKGALPAALAPASPSSSPVESPSGSEEEDDEQTVHTEKNHHSSVAGGGVIIGGLVTVAFAAVFCYIRVTRKRDGEEH</sequence>
<feature type="chain" id="PRO_5042978685" description="Transmembrane protein" evidence="3">
    <location>
        <begin position="27"/>
        <end position="117"/>
    </location>
</feature>
<feature type="signal peptide" evidence="3">
    <location>
        <begin position="1"/>
        <end position="26"/>
    </location>
</feature>
<evidence type="ECO:0000256" key="3">
    <source>
        <dbReference type="SAM" id="SignalP"/>
    </source>
</evidence>
<evidence type="ECO:0000313" key="4">
    <source>
        <dbReference type="EMBL" id="KAK9052023.1"/>
    </source>
</evidence>
<feature type="region of interest" description="Disordered" evidence="1">
    <location>
        <begin position="44"/>
        <end position="86"/>
    </location>
</feature>
<name>A0AAP0CB60_9ASTR</name>
<feature type="transmembrane region" description="Helical" evidence="2">
    <location>
        <begin position="84"/>
        <end position="106"/>
    </location>
</feature>
<gene>
    <name evidence="4" type="ORF">SSX86_028651</name>
</gene>
<organism evidence="4 5">
    <name type="scientific">Deinandra increscens subsp. villosa</name>
    <dbReference type="NCBI Taxonomy" id="3103831"/>
    <lineage>
        <taxon>Eukaryota</taxon>
        <taxon>Viridiplantae</taxon>
        <taxon>Streptophyta</taxon>
        <taxon>Embryophyta</taxon>
        <taxon>Tracheophyta</taxon>
        <taxon>Spermatophyta</taxon>
        <taxon>Magnoliopsida</taxon>
        <taxon>eudicotyledons</taxon>
        <taxon>Gunneridae</taxon>
        <taxon>Pentapetalae</taxon>
        <taxon>asterids</taxon>
        <taxon>campanulids</taxon>
        <taxon>Asterales</taxon>
        <taxon>Asteraceae</taxon>
        <taxon>Asteroideae</taxon>
        <taxon>Heliantheae alliance</taxon>
        <taxon>Madieae</taxon>
        <taxon>Madiinae</taxon>
        <taxon>Deinandra</taxon>
    </lineage>
</organism>
<dbReference type="PANTHER" id="PTHR34558:SF4">
    <property type="entry name" value="TRANSMEMBRANE PROTEIN"/>
    <property type="match status" value="1"/>
</dbReference>
<proteinExistence type="predicted"/>
<dbReference type="PANTHER" id="PTHR34558">
    <property type="entry name" value="EXPRESSED PROTEIN"/>
    <property type="match status" value="1"/>
</dbReference>
<keyword evidence="2" id="KW-1133">Transmembrane helix</keyword>